<gene>
    <name evidence="1" type="ORF">DU505_17110</name>
</gene>
<dbReference type="Proteomes" id="UP000252405">
    <property type="component" value="Unassembled WGS sequence"/>
</dbReference>
<dbReference type="RefSeq" id="WP_114480200.1">
    <property type="nucleotide sequence ID" value="NZ_QPII01000015.1"/>
</dbReference>
<reference evidence="1 2" key="1">
    <citation type="submission" date="2018-07" db="EMBL/GenBank/DDBJ databases">
        <title>Halomonas montanilacus sp. nov., isolated from Lake Pengyan on Tibetan Plateau.</title>
        <authorList>
            <person name="Lu H."/>
            <person name="Xing P."/>
            <person name="Wu Q."/>
        </authorList>
    </citation>
    <scope>NUCLEOTIDE SEQUENCE [LARGE SCALE GENOMIC DNA]</scope>
    <source>
        <strain evidence="1 2">PYC7W</strain>
    </source>
</reference>
<dbReference type="EMBL" id="QPII01000015">
    <property type="protein sequence ID" value="RCV87491.1"/>
    <property type="molecule type" value="Genomic_DNA"/>
</dbReference>
<sequence length="86" mass="10090">MIDQALVLLETTDLPSWEKDAPLRRELLRLDEECRAYHIAAYCPDRAARIARRVNERAARITAFMQGHRHGTHARRQWADFMESTL</sequence>
<evidence type="ECO:0000313" key="2">
    <source>
        <dbReference type="Proteomes" id="UP000252405"/>
    </source>
</evidence>
<dbReference type="OrthoDB" id="6176691at2"/>
<organism evidence="1 2">
    <name type="scientific">Billgrantia montanilacus</name>
    <dbReference type="NCBI Taxonomy" id="2282305"/>
    <lineage>
        <taxon>Bacteria</taxon>
        <taxon>Pseudomonadati</taxon>
        <taxon>Pseudomonadota</taxon>
        <taxon>Gammaproteobacteria</taxon>
        <taxon>Oceanospirillales</taxon>
        <taxon>Halomonadaceae</taxon>
        <taxon>Billgrantia</taxon>
    </lineage>
</organism>
<name>A0A368TSB9_9GAMM</name>
<dbReference type="AlphaFoldDB" id="A0A368TSB9"/>
<proteinExistence type="predicted"/>
<accession>A0A368TSB9</accession>
<comment type="caution">
    <text evidence="1">The sequence shown here is derived from an EMBL/GenBank/DDBJ whole genome shotgun (WGS) entry which is preliminary data.</text>
</comment>
<protein>
    <submittedName>
        <fullName evidence="1">Uncharacterized protein</fullName>
    </submittedName>
</protein>
<evidence type="ECO:0000313" key="1">
    <source>
        <dbReference type="EMBL" id="RCV87491.1"/>
    </source>
</evidence>
<keyword evidence="2" id="KW-1185">Reference proteome</keyword>